<dbReference type="AlphaFoldDB" id="A0A0R1MX17"/>
<comment type="catalytic activity">
    <reaction evidence="3">
        <text>uridine + phosphate = alpha-D-ribose 1-phosphate + uracil</text>
        <dbReference type="Rhea" id="RHEA:24388"/>
        <dbReference type="ChEBI" id="CHEBI:16704"/>
        <dbReference type="ChEBI" id="CHEBI:17568"/>
        <dbReference type="ChEBI" id="CHEBI:43474"/>
        <dbReference type="ChEBI" id="CHEBI:57720"/>
        <dbReference type="EC" id="2.4.2.3"/>
    </reaction>
</comment>
<keyword evidence="1 4" id="KW-0328">Glycosyltransferase</keyword>
<dbReference type="EMBL" id="AZEC01000006">
    <property type="protein sequence ID" value="KRL12782.1"/>
    <property type="molecule type" value="Genomic_DNA"/>
</dbReference>
<comment type="similarity">
    <text evidence="4">Belongs to the PNP/UDP phosphorylase family.</text>
</comment>
<dbReference type="GO" id="GO:0006152">
    <property type="term" value="P:purine nucleoside catabolic process"/>
    <property type="evidence" value="ECO:0007669"/>
    <property type="project" value="TreeGrafter"/>
</dbReference>
<keyword evidence="2 4" id="KW-0808">Transferase</keyword>
<keyword evidence="7" id="KW-1185">Reference proteome</keyword>
<dbReference type="NCBIfam" id="TIGR00107">
    <property type="entry name" value="deoD"/>
    <property type="match status" value="1"/>
</dbReference>
<gene>
    <name evidence="4" type="primary">deoD</name>
    <name evidence="6" type="ORF">FD09_GL002769</name>
</gene>
<dbReference type="OrthoDB" id="9782889at2"/>
<feature type="binding site" description="in other chain" evidence="4">
    <location>
        <begin position="87"/>
        <end position="90"/>
    </location>
    <ligand>
        <name>phosphate</name>
        <dbReference type="ChEBI" id="CHEBI:43474"/>
        <note>ligand shared between dimeric partners</note>
    </ligand>
</feature>
<dbReference type="Proteomes" id="UP000051330">
    <property type="component" value="Unassembled WGS sequence"/>
</dbReference>
<dbReference type="EC" id="2.4.2.1" evidence="4"/>
<dbReference type="InterPro" id="IPR035994">
    <property type="entry name" value="Nucleoside_phosphorylase_sf"/>
</dbReference>
<feature type="binding site" description="in other chain" evidence="4">
    <location>
        <position position="24"/>
    </location>
    <ligand>
        <name>phosphate</name>
        <dbReference type="ChEBI" id="CHEBI:43474"/>
        <note>ligand shared between dimeric partners</note>
    </ligand>
</feature>
<dbReference type="PATRIC" id="fig|1423792.3.peg.2829"/>
<comment type="subunit">
    <text evidence="4">Homohexamer; trimer of homodimers.</text>
</comment>
<evidence type="ECO:0000313" key="7">
    <source>
        <dbReference type="Proteomes" id="UP000051330"/>
    </source>
</evidence>
<evidence type="ECO:0000313" key="6">
    <source>
        <dbReference type="EMBL" id="KRL12782.1"/>
    </source>
</evidence>
<accession>A0A0R1MX17</accession>
<comment type="catalytic activity">
    <reaction evidence="4">
        <text>a purine D-ribonucleoside + phosphate = a purine nucleobase + alpha-D-ribose 1-phosphate</text>
        <dbReference type="Rhea" id="RHEA:19805"/>
        <dbReference type="ChEBI" id="CHEBI:26386"/>
        <dbReference type="ChEBI" id="CHEBI:43474"/>
        <dbReference type="ChEBI" id="CHEBI:57720"/>
        <dbReference type="ChEBI" id="CHEBI:142355"/>
        <dbReference type="EC" id="2.4.2.1"/>
    </reaction>
</comment>
<dbReference type="PANTHER" id="PTHR43691">
    <property type="entry name" value="URIDINE PHOSPHORYLASE"/>
    <property type="match status" value="1"/>
</dbReference>
<dbReference type="NCBIfam" id="NF004489">
    <property type="entry name" value="PRK05819.1"/>
    <property type="match status" value="1"/>
</dbReference>
<feature type="domain" description="Nucleoside phosphorylase" evidence="5">
    <location>
        <begin position="14"/>
        <end position="220"/>
    </location>
</feature>
<feature type="binding site" description="in other chain" evidence="4">
    <location>
        <begin position="203"/>
        <end position="204"/>
    </location>
    <ligand>
        <name>a purine D-ribonucleoside</name>
        <dbReference type="ChEBI" id="CHEBI:142355"/>
        <note>ligand shared between dimeric partners</note>
    </ligand>
</feature>
<dbReference type="Gene3D" id="3.40.50.1580">
    <property type="entry name" value="Nucleoside phosphorylase domain"/>
    <property type="match status" value="1"/>
</dbReference>
<name>A0A0R1MX17_9LACO</name>
<dbReference type="SUPFAM" id="SSF53167">
    <property type="entry name" value="Purine and uridine phosphorylases"/>
    <property type="match status" value="1"/>
</dbReference>
<proteinExistence type="inferred from homology"/>
<dbReference type="InterPro" id="IPR000845">
    <property type="entry name" value="Nucleoside_phosphorylase_d"/>
</dbReference>
<evidence type="ECO:0000256" key="2">
    <source>
        <dbReference type="ARBA" id="ARBA00022679"/>
    </source>
</evidence>
<reference evidence="6 7" key="1">
    <citation type="journal article" date="2015" name="Genome Announc.">
        <title>Expanding the biotechnology potential of lactobacilli through comparative genomics of 213 strains and associated genera.</title>
        <authorList>
            <person name="Sun Z."/>
            <person name="Harris H.M."/>
            <person name="McCann A."/>
            <person name="Guo C."/>
            <person name="Argimon S."/>
            <person name="Zhang W."/>
            <person name="Yang X."/>
            <person name="Jeffery I.B."/>
            <person name="Cooney J.C."/>
            <person name="Kagawa T.F."/>
            <person name="Liu W."/>
            <person name="Song Y."/>
            <person name="Salvetti E."/>
            <person name="Wrobel A."/>
            <person name="Rasinkangas P."/>
            <person name="Parkhill J."/>
            <person name="Rea M.C."/>
            <person name="O'Sullivan O."/>
            <person name="Ritari J."/>
            <person name="Douillard F.P."/>
            <person name="Paul Ross R."/>
            <person name="Yang R."/>
            <person name="Briner A.E."/>
            <person name="Felis G.E."/>
            <person name="de Vos W.M."/>
            <person name="Barrangou R."/>
            <person name="Klaenhammer T.R."/>
            <person name="Caufield P.W."/>
            <person name="Cui Y."/>
            <person name="Zhang H."/>
            <person name="O'Toole P.W."/>
        </authorList>
    </citation>
    <scope>NUCLEOTIDE SEQUENCE [LARGE SCALE GENOMIC DNA]</scope>
    <source>
        <strain evidence="6 7">DSM 12744</strain>
    </source>
</reference>
<feature type="binding site" evidence="4">
    <location>
        <position position="43"/>
    </location>
    <ligand>
        <name>phosphate</name>
        <dbReference type="ChEBI" id="CHEBI:43474"/>
        <note>ligand shared between dimeric partners</note>
    </ligand>
</feature>
<feature type="binding site" evidence="4">
    <location>
        <position position="4"/>
    </location>
    <ligand>
        <name>a purine D-ribonucleoside</name>
        <dbReference type="ChEBI" id="CHEBI:142355"/>
        <note>ligand shared between dimeric partners</note>
    </ligand>
</feature>
<dbReference type="CDD" id="cd09006">
    <property type="entry name" value="PNP_EcPNPI-like"/>
    <property type="match status" value="1"/>
</dbReference>
<evidence type="ECO:0000256" key="1">
    <source>
        <dbReference type="ARBA" id="ARBA00022676"/>
    </source>
</evidence>
<feature type="binding site" description="in other chain" evidence="4">
    <location>
        <begin position="179"/>
        <end position="181"/>
    </location>
    <ligand>
        <name>a purine D-ribonucleoside</name>
        <dbReference type="ChEBI" id="CHEBI:142355"/>
        <note>ligand shared between dimeric partners</note>
    </ligand>
</feature>
<comment type="function">
    <text evidence="4">Catalyzes the reversible phosphorolytic breakdown of the N-glycosidic bond in the beta-(deoxy)ribonucleoside molecules, with the formation of the corresponding free purine bases and pentose-1-phosphate.</text>
</comment>
<dbReference type="HAMAP" id="MF_01627">
    <property type="entry name" value="Pur_nucleosid_phosp"/>
    <property type="match status" value="1"/>
</dbReference>
<evidence type="ECO:0000256" key="4">
    <source>
        <dbReference type="HAMAP-Rule" id="MF_01627"/>
    </source>
</evidence>
<dbReference type="GO" id="GO:0004731">
    <property type="term" value="F:purine-nucleoside phosphorylase activity"/>
    <property type="evidence" value="ECO:0007669"/>
    <property type="project" value="UniProtKB-UniRule"/>
</dbReference>
<feature type="site" description="Important for catalytic activity" evidence="4">
    <location>
        <position position="217"/>
    </location>
</feature>
<dbReference type="GO" id="GO:0004850">
    <property type="term" value="F:uridine phosphorylase activity"/>
    <property type="evidence" value="ECO:0007669"/>
    <property type="project" value="UniProtKB-EC"/>
</dbReference>
<sequence>MSTHIEAKKGDIADIVLLPGDPLRAEYIAQNFLTNAKRYNTVRNAWGYTGTYGGTPVSVQATGMGIPSISIYANELIQDYDVHTLIRVGTAGSINPDVNIRDIVLAQGASTDSAVVDHTFKDRIHYAPIADFGLLDRAYHAAKDAGYPVHVGNVLSEDQFYAEGKDFALWQKYGILALEMECAALYLIAAEYGRHALGVMTISNNILTGEETTSEERARTFGDMMDVALKAATGK</sequence>
<protein>
    <recommendedName>
        <fullName evidence="4">Purine nucleoside phosphorylase DeoD-type</fullName>
        <shortName evidence="4">PNP</shortName>
        <ecNumber evidence="4">2.4.2.1</ecNumber>
    </recommendedName>
</protein>
<feature type="binding site" description="in other chain" evidence="4">
    <location>
        <position position="20"/>
    </location>
    <ligand>
        <name>phosphate</name>
        <dbReference type="ChEBI" id="CHEBI:43474"/>
        <note>ligand shared between dimeric partners</note>
    </ligand>
</feature>
<dbReference type="STRING" id="1423792.FD09_GL002769"/>
<dbReference type="GO" id="GO:0005829">
    <property type="term" value="C:cytosol"/>
    <property type="evidence" value="ECO:0007669"/>
    <property type="project" value="TreeGrafter"/>
</dbReference>
<comment type="caution">
    <text evidence="6">The sequence shown here is derived from an EMBL/GenBank/DDBJ whole genome shotgun (WGS) entry which is preliminary data.</text>
</comment>
<dbReference type="Pfam" id="PF01048">
    <property type="entry name" value="PNP_UDP_1"/>
    <property type="match status" value="1"/>
</dbReference>
<dbReference type="PANTHER" id="PTHR43691:SF11">
    <property type="entry name" value="FI09636P-RELATED"/>
    <property type="match status" value="1"/>
</dbReference>
<comment type="catalytic activity">
    <reaction evidence="4">
        <text>a purine 2'-deoxy-D-ribonucleoside + phosphate = a purine nucleobase + 2-deoxy-alpha-D-ribose 1-phosphate</text>
        <dbReference type="Rhea" id="RHEA:36431"/>
        <dbReference type="ChEBI" id="CHEBI:26386"/>
        <dbReference type="ChEBI" id="CHEBI:43474"/>
        <dbReference type="ChEBI" id="CHEBI:57259"/>
        <dbReference type="ChEBI" id="CHEBI:142361"/>
        <dbReference type="EC" id="2.4.2.1"/>
    </reaction>
</comment>
<comment type="caution">
    <text evidence="4">Lacks conserved residue(s) required for the propagation of feature annotation.</text>
</comment>
<evidence type="ECO:0000256" key="3">
    <source>
        <dbReference type="ARBA" id="ARBA00048447"/>
    </source>
</evidence>
<dbReference type="InterPro" id="IPR004402">
    <property type="entry name" value="DeoD-type"/>
</dbReference>
<organism evidence="6 7">
    <name type="scientific">Schleiferilactobacillus perolens DSM 12744</name>
    <dbReference type="NCBI Taxonomy" id="1423792"/>
    <lineage>
        <taxon>Bacteria</taxon>
        <taxon>Bacillati</taxon>
        <taxon>Bacillota</taxon>
        <taxon>Bacilli</taxon>
        <taxon>Lactobacillales</taxon>
        <taxon>Lactobacillaceae</taxon>
        <taxon>Schleiferilactobacillus</taxon>
    </lineage>
</organism>
<dbReference type="RefSeq" id="WP_057820378.1">
    <property type="nucleotide sequence ID" value="NZ_AZEC01000006.1"/>
</dbReference>
<evidence type="ECO:0000259" key="5">
    <source>
        <dbReference type="Pfam" id="PF01048"/>
    </source>
</evidence>